<proteinExistence type="predicted"/>
<evidence type="ECO:0000313" key="3">
    <source>
        <dbReference type="Proteomes" id="UP000789845"/>
    </source>
</evidence>
<gene>
    <name evidence="2" type="ORF">NEOCIP111885_03470</name>
</gene>
<dbReference type="Proteomes" id="UP000789845">
    <property type="component" value="Unassembled WGS sequence"/>
</dbReference>
<comment type="caution">
    <text evidence="2">The sequence shown here is derived from an EMBL/GenBank/DDBJ whole genome shotgun (WGS) entry which is preliminary data.</text>
</comment>
<name>A0A9C7GCT6_9BACI</name>
<organism evidence="2 3">
    <name type="scientific">Pseudoneobacillus rhizosphaerae</name>
    <dbReference type="NCBI Taxonomy" id="2880968"/>
    <lineage>
        <taxon>Bacteria</taxon>
        <taxon>Bacillati</taxon>
        <taxon>Bacillota</taxon>
        <taxon>Bacilli</taxon>
        <taxon>Bacillales</taxon>
        <taxon>Bacillaceae</taxon>
        <taxon>Pseudoneobacillus</taxon>
    </lineage>
</organism>
<reference evidence="2" key="1">
    <citation type="submission" date="2021-10" db="EMBL/GenBank/DDBJ databases">
        <authorList>
            <person name="Criscuolo A."/>
        </authorList>
    </citation>
    <scope>NUCLEOTIDE SEQUENCE</scope>
    <source>
        <strain evidence="2">CIP111885</strain>
    </source>
</reference>
<dbReference type="RefSeq" id="WP_230497964.1">
    <property type="nucleotide sequence ID" value="NZ_CAKJTG010000023.1"/>
</dbReference>
<accession>A0A9C7GCT6</accession>
<keyword evidence="1" id="KW-0732">Signal</keyword>
<sequence length="285" mass="31796">MNKKLLAVIGVSGALMFGSVYSISANTSGYDMYKDALKKTHELGSTTMDLQFKLEDNGKSLMTSNTQMKTDSDANLMNGSTTMSNGSETSSMQMFRQDGEWYVKAEEKLYKMESSGKQHGKMGEHSQELQEDLEKLVDVLTKNLQQKIIVKEEKNGNKEVELKLSKSEIPIAANVVSSLMVKHAAMMNDYQQDESSEFRHIKPTLPELKDEIVIQRIEISADIHPDNYVEKQTVTATVSGKDAAGVAHSLTVNFEIELSNVNKTEVTPLDLTNEKLKIIEVKHGR</sequence>
<feature type="chain" id="PRO_5039234577" evidence="1">
    <location>
        <begin position="25"/>
        <end position="285"/>
    </location>
</feature>
<feature type="signal peptide" evidence="1">
    <location>
        <begin position="1"/>
        <end position="24"/>
    </location>
</feature>
<dbReference type="AlphaFoldDB" id="A0A9C7GCT6"/>
<evidence type="ECO:0000256" key="1">
    <source>
        <dbReference type="SAM" id="SignalP"/>
    </source>
</evidence>
<dbReference type="EMBL" id="CAKJTG010000023">
    <property type="protein sequence ID" value="CAG9609727.1"/>
    <property type="molecule type" value="Genomic_DNA"/>
</dbReference>
<dbReference type="Gene3D" id="2.50.20.20">
    <property type="match status" value="1"/>
</dbReference>
<evidence type="ECO:0000313" key="2">
    <source>
        <dbReference type="EMBL" id="CAG9609727.1"/>
    </source>
</evidence>
<keyword evidence="3" id="KW-1185">Reference proteome</keyword>
<protein>
    <submittedName>
        <fullName evidence="2">Uncharacterized protein</fullName>
    </submittedName>
</protein>